<keyword evidence="1" id="KW-0805">Transcription regulation</keyword>
<dbReference type="Pfam" id="PF12833">
    <property type="entry name" value="HTH_18"/>
    <property type="match status" value="1"/>
</dbReference>
<dbReference type="InterPro" id="IPR053142">
    <property type="entry name" value="PchR_regulatory_protein"/>
</dbReference>
<dbReference type="InterPro" id="IPR018060">
    <property type="entry name" value="HTH_AraC"/>
</dbReference>
<dbReference type="InterPro" id="IPR018062">
    <property type="entry name" value="HTH_AraC-typ_CS"/>
</dbReference>
<dbReference type="RefSeq" id="WP_310013822.1">
    <property type="nucleotide sequence ID" value="NZ_JAVDQT010000004.1"/>
</dbReference>
<evidence type="ECO:0000313" key="6">
    <source>
        <dbReference type="Proteomes" id="UP001184614"/>
    </source>
</evidence>
<keyword evidence="2" id="KW-0238">DNA-binding</keyword>
<dbReference type="EMBL" id="JAVDQT010000004">
    <property type="protein sequence ID" value="MDR6433226.1"/>
    <property type="molecule type" value="Genomic_DNA"/>
</dbReference>
<dbReference type="PROSITE" id="PS01124">
    <property type="entry name" value="HTH_ARAC_FAMILY_2"/>
    <property type="match status" value="1"/>
</dbReference>
<evidence type="ECO:0000259" key="4">
    <source>
        <dbReference type="PROSITE" id="PS01124"/>
    </source>
</evidence>
<protein>
    <submittedName>
        <fullName evidence="5">AraC family transcriptional activator of pyochelin receptor</fullName>
    </submittedName>
</protein>
<keyword evidence="3" id="KW-0804">Transcription</keyword>
<sequence length="276" mass="30001">MEIIEAAGLKILIDSMPVKSGQAWRSVMDPGIWMGAIAAGHVEVEQDQLGRRVWQKGQTAVFNSEKIVETNHCSLVSGTLSAVFIQIDPDQAESGLGSEAVSAIVAAAKNTQNCGTAALNGISWQMLSCPLRGAPRKLYMTGKALEFISHLVSNDGVTDEREHARWTARDIECFHAARSILMSDLANPPTVTELARMVGTNARKLGAGFVDLFDAPVYSFVKSRRLEEARSLLESGETSISRVAHNMGYHPAHFATEFRKRFGISPTQVTGRKGFA</sequence>
<dbReference type="Proteomes" id="UP001184614">
    <property type="component" value="Unassembled WGS sequence"/>
</dbReference>
<proteinExistence type="predicted"/>
<dbReference type="PANTHER" id="PTHR47893:SF1">
    <property type="entry name" value="REGULATORY PROTEIN PCHR"/>
    <property type="match status" value="1"/>
</dbReference>
<organism evidence="5 6">
    <name type="scientific">Brucella pseudogrignonensis</name>
    <dbReference type="NCBI Taxonomy" id="419475"/>
    <lineage>
        <taxon>Bacteria</taxon>
        <taxon>Pseudomonadati</taxon>
        <taxon>Pseudomonadota</taxon>
        <taxon>Alphaproteobacteria</taxon>
        <taxon>Hyphomicrobiales</taxon>
        <taxon>Brucellaceae</taxon>
        <taxon>Brucella/Ochrobactrum group</taxon>
        <taxon>Brucella</taxon>
    </lineage>
</organism>
<dbReference type="SMART" id="SM00342">
    <property type="entry name" value="HTH_ARAC"/>
    <property type="match status" value="1"/>
</dbReference>
<comment type="caution">
    <text evidence="5">The sequence shown here is derived from an EMBL/GenBank/DDBJ whole genome shotgun (WGS) entry which is preliminary data.</text>
</comment>
<dbReference type="Gene3D" id="1.10.10.60">
    <property type="entry name" value="Homeodomain-like"/>
    <property type="match status" value="1"/>
</dbReference>
<evidence type="ECO:0000313" key="5">
    <source>
        <dbReference type="EMBL" id="MDR6433226.1"/>
    </source>
</evidence>
<accession>A0ABU1MB07</accession>
<dbReference type="InterPro" id="IPR009057">
    <property type="entry name" value="Homeodomain-like_sf"/>
</dbReference>
<evidence type="ECO:0000256" key="1">
    <source>
        <dbReference type="ARBA" id="ARBA00023015"/>
    </source>
</evidence>
<dbReference type="SUPFAM" id="SSF46689">
    <property type="entry name" value="Homeodomain-like"/>
    <property type="match status" value="1"/>
</dbReference>
<keyword evidence="5" id="KW-0675">Receptor</keyword>
<reference evidence="5 6" key="1">
    <citation type="submission" date="2023-07" db="EMBL/GenBank/DDBJ databases">
        <title>Sorghum-associated microbial communities from plants grown in Nebraska, USA.</title>
        <authorList>
            <person name="Schachtman D."/>
        </authorList>
    </citation>
    <scope>NUCLEOTIDE SEQUENCE [LARGE SCALE GENOMIC DNA]</scope>
    <source>
        <strain evidence="5 6">DS1730</strain>
    </source>
</reference>
<dbReference type="PANTHER" id="PTHR47893">
    <property type="entry name" value="REGULATORY PROTEIN PCHR"/>
    <property type="match status" value="1"/>
</dbReference>
<evidence type="ECO:0000256" key="3">
    <source>
        <dbReference type="ARBA" id="ARBA00023163"/>
    </source>
</evidence>
<dbReference type="PROSITE" id="PS00041">
    <property type="entry name" value="HTH_ARAC_FAMILY_1"/>
    <property type="match status" value="1"/>
</dbReference>
<evidence type="ECO:0000256" key="2">
    <source>
        <dbReference type="ARBA" id="ARBA00023125"/>
    </source>
</evidence>
<gene>
    <name evidence="5" type="ORF">J2782_002972</name>
</gene>
<name>A0ABU1MB07_9HYPH</name>
<feature type="domain" description="HTH araC/xylS-type" evidence="4">
    <location>
        <begin position="175"/>
        <end position="272"/>
    </location>
</feature>
<keyword evidence="6" id="KW-1185">Reference proteome</keyword>